<dbReference type="EC" id="3.2.-.-" evidence="2"/>
<dbReference type="Proteomes" id="UP000485484">
    <property type="component" value="Unassembled WGS sequence"/>
</dbReference>
<organism evidence="2">
    <name type="scientific">candidate division TA06 bacterium ADurb.Bin417</name>
    <dbReference type="NCBI Taxonomy" id="1852828"/>
    <lineage>
        <taxon>Bacteria</taxon>
        <taxon>Bacteria division TA06</taxon>
    </lineage>
</organism>
<dbReference type="SUPFAM" id="SSF52317">
    <property type="entry name" value="Class I glutamine amidotransferase-like"/>
    <property type="match status" value="1"/>
</dbReference>
<sequence>MKVLVVIAREGFRDEEYFKPKAALEAAGHLVVTAAGQAGPARGKLGGQAAAEISLAEAEIGDYAGLVFVGGPGATGYFEDSRALDLAGRAWSRGLVVAAICIAPGILARAGVLAGRRATVFPGEEIDVLKAAGAEYQDRPVVVDGRLITANGPEAADDFGRALVRALADQAAGRK</sequence>
<evidence type="ECO:0000259" key="1">
    <source>
        <dbReference type="Pfam" id="PF01965"/>
    </source>
</evidence>
<dbReference type="GO" id="GO:0005737">
    <property type="term" value="C:cytoplasm"/>
    <property type="evidence" value="ECO:0007669"/>
    <property type="project" value="TreeGrafter"/>
</dbReference>
<accession>A0A1V5MIU5</accession>
<dbReference type="GO" id="GO:0008233">
    <property type="term" value="F:peptidase activity"/>
    <property type="evidence" value="ECO:0007669"/>
    <property type="project" value="UniProtKB-KW"/>
</dbReference>
<dbReference type="PANTHER" id="PTHR48094">
    <property type="entry name" value="PROTEIN/NUCLEIC ACID DEGLYCASE DJ-1-RELATED"/>
    <property type="match status" value="1"/>
</dbReference>
<dbReference type="AlphaFoldDB" id="A0A1V5MIU5"/>
<keyword evidence="2" id="KW-0378">Hydrolase</keyword>
<feature type="domain" description="DJ-1/PfpI" evidence="1">
    <location>
        <begin position="1"/>
        <end position="165"/>
    </location>
</feature>
<reference evidence="2" key="1">
    <citation type="submission" date="2017-02" db="EMBL/GenBank/DDBJ databases">
        <title>Delving into the versatile metabolic prowess of the omnipresent phylum Bacteroidetes.</title>
        <authorList>
            <person name="Nobu M.K."/>
            <person name="Mei R."/>
            <person name="Narihiro T."/>
            <person name="Kuroda K."/>
            <person name="Liu W.-T."/>
        </authorList>
    </citation>
    <scope>NUCLEOTIDE SEQUENCE</scope>
    <source>
        <strain evidence="2">ADurb.Bin417</strain>
    </source>
</reference>
<dbReference type="GO" id="GO:0006508">
    <property type="term" value="P:proteolysis"/>
    <property type="evidence" value="ECO:0007669"/>
    <property type="project" value="UniProtKB-KW"/>
</dbReference>
<gene>
    <name evidence="2" type="primary">yraA</name>
    <name evidence="2" type="ORF">BWY73_00480</name>
</gene>
<dbReference type="InterPro" id="IPR002818">
    <property type="entry name" value="DJ-1/PfpI"/>
</dbReference>
<dbReference type="GO" id="GO:0016798">
    <property type="term" value="F:hydrolase activity, acting on glycosyl bonds"/>
    <property type="evidence" value="ECO:0007669"/>
    <property type="project" value="UniProtKB-KW"/>
</dbReference>
<proteinExistence type="predicted"/>
<keyword evidence="2" id="KW-0645">Protease</keyword>
<dbReference type="Gene3D" id="3.40.50.880">
    <property type="match status" value="1"/>
</dbReference>
<dbReference type="InterPro" id="IPR029062">
    <property type="entry name" value="Class_I_gatase-like"/>
</dbReference>
<dbReference type="Pfam" id="PF01965">
    <property type="entry name" value="DJ-1_PfpI"/>
    <property type="match status" value="1"/>
</dbReference>
<protein>
    <submittedName>
        <fullName evidence="2">Putative cysteine protease YraA</fullName>
        <ecNumber evidence="2">3.2.-.-</ecNumber>
    </submittedName>
</protein>
<keyword evidence="2" id="KW-0326">Glycosidase</keyword>
<dbReference type="PANTHER" id="PTHR48094:SF12">
    <property type="entry name" value="PARKINSON DISEASE PROTEIN 7 HOMOLOG"/>
    <property type="match status" value="1"/>
</dbReference>
<dbReference type="InterPro" id="IPR050325">
    <property type="entry name" value="Prot/Nucl_acid_deglycase"/>
</dbReference>
<evidence type="ECO:0000313" key="2">
    <source>
        <dbReference type="EMBL" id="OPZ93116.1"/>
    </source>
</evidence>
<comment type="caution">
    <text evidence="2">The sequence shown here is derived from an EMBL/GenBank/DDBJ whole genome shotgun (WGS) entry which is preliminary data.</text>
</comment>
<name>A0A1V5MIU5_UNCT6</name>
<dbReference type="EMBL" id="MWAK01000044">
    <property type="protein sequence ID" value="OPZ93116.1"/>
    <property type="molecule type" value="Genomic_DNA"/>
</dbReference>